<dbReference type="InterPro" id="IPR036582">
    <property type="entry name" value="Mao_N_sf"/>
</dbReference>
<dbReference type="InterPro" id="IPR021731">
    <property type="entry name" value="AMIN_dom"/>
</dbReference>
<dbReference type="Pfam" id="PF11741">
    <property type="entry name" value="AMIN"/>
    <property type="match status" value="1"/>
</dbReference>
<keyword evidence="2" id="KW-0732">Signal</keyword>
<gene>
    <name evidence="4" type="ORF">J2Z32_003937</name>
</gene>
<dbReference type="Gene3D" id="2.60.40.3500">
    <property type="match status" value="1"/>
</dbReference>
<comment type="caution">
    <text evidence="4">The sequence shown here is derived from an EMBL/GenBank/DDBJ whole genome shotgun (WGS) entry which is preliminary data.</text>
</comment>
<evidence type="ECO:0000313" key="5">
    <source>
        <dbReference type="Proteomes" id="UP001519272"/>
    </source>
</evidence>
<proteinExistence type="predicted"/>
<dbReference type="InterPro" id="IPR050695">
    <property type="entry name" value="N-acetylmuramoyl_amidase_3"/>
</dbReference>
<accession>A0ABS4FXF5</accession>
<feature type="chain" id="PRO_5046228537" evidence="2">
    <location>
        <begin position="25"/>
        <end position="455"/>
    </location>
</feature>
<protein>
    <submittedName>
        <fullName evidence="4">N-acetylmuramoyl-L-alanine amidase</fullName>
        <ecNumber evidence="4">3.5.1.28</ecNumber>
    </submittedName>
</protein>
<keyword evidence="5" id="KW-1185">Reference proteome</keyword>
<name>A0ABS4FXF5_9BACL</name>
<sequence>MKKTSWFVMFVIVFLMAFPQNGFAASKTGIVLDGKTLNLPKDVQVQNIKGNIMIPIRVVVEELGFEVNWDKNTRTVTIKQDATTLQLVIDKNVAKVNSKNVTLPLAPMISNGTTLVPLRFVSEQMGLDIKWDNTAKVVYLTSPKKENPDPNQNQDLAKVGGIQFINNQLNIEVSKKVKPSIFKMTAPDRIVVDLPYSTFADNFSANQVLDANNTGYIDIVDHANVNKIRYAMFSQDPSTVRVVIDMNGASNYTISTNNDNLVAITLSDDPSLPVNNGKKLVVIDAGHGGSDPGAISVKKRNEKDFNLAVALKVEALLKKESEIEYVMTRDRDVYPTLQDRVDLANRIGATIFISIHANSSTSSAANGVETYYTRPDSLPLANVVHKYLVSSTGSVDREVRVKSLKVTRETQMPAVLIEAGYLSNATEEAKLYTEQFQNKLAAGIVASIKEYLDVK</sequence>
<dbReference type="Pfam" id="PF07833">
    <property type="entry name" value="Cu_amine_oxidN1"/>
    <property type="match status" value="1"/>
</dbReference>
<dbReference type="InterPro" id="IPR002508">
    <property type="entry name" value="MurNAc-LAA_cat"/>
</dbReference>
<reference evidence="4 5" key="1">
    <citation type="submission" date="2021-03" db="EMBL/GenBank/DDBJ databases">
        <title>Genomic Encyclopedia of Type Strains, Phase IV (KMG-IV): sequencing the most valuable type-strain genomes for metagenomic binning, comparative biology and taxonomic classification.</title>
        <authorList>
            <person name="Goeker M."/>
        </authorList>
    </citation>
    <scope>NUCLEOTIDE SEQUENCE [LARGE SCALE GENOMIC DNA]</scope>
    <source>
        <strain evidence="4 5">DSM 14349</strain>
    </source>
</reference>
<evidence type="ECO:0000256" key="2">
    <source>
        <dbReference type="SAM" id="SignalP"/>
    </source>
</evidence>
<dbReference type="InterPro" id="IPR012854">
    <property type="entry name" value="Cu_amine_oxidase-like_N"/>
</dbReference>
<dbReference type="SUPFAM" id="SSF55383">
    <property type="entry name" value="Copper amine oxidase, domain N"/>
    <property type="match status" value="1"/>
</dbReference>
<dbReference type="SMART" id="SM00646">
    <property type="entry name" value="Ami_3"/>
    <property type="match status" value="1"/>
</dbReference>
<dbReference type="EMBL" id="JAGGKG010000024">
    <property type="protein sequence ID" value="MBP1907262.1"/>
    <property type="molecule type" value="Genomic_DNA"/>
</dbReference>
<organism evidence="4 5">
    <name type="scientific">Paenibacillus turicensis</name>
    <dbReference type="NCBI Taxonomy" id="160487"/>
    <lineage>
        <taxon>Bacteria</taxon>
        <taxon>Bacillati</taxon>
        <taxon>Bacillota</taxon>
        <taxon>Bacilli</taxon>
        <taxon>Bacillales</taxon>
        <taxon>Paenibacillaceae</taxon>
        <taxon>Paenibacillus</taxon>
    </lineage>
</organism>
<dbReference type="PANTHER" id="PTHR30404">
    <property type="entry name" value="N-ACETYLMURAMOYL-L-ALANINE AMIDASE"/>
    <property type="match status" value="1"/>
</dbReference>
<dbReference type="Pfam" id="PF01520">
    <property type="entry name" value="Amidase_3"/>
    <property type="match status" value="1"/>
</dbReference>
<dbReference type="Gene3D" id="3.30.457.10">
    <property type="entry name" value="Copper amine oxidase-like, N-terminal domain"/>
    <property type="match status" value="1"/>
</dbReference>
<feature type="domain" description="MurNAc-LAA" evidence="3">
    <location>
        <begin position="341"/>
        <end position="449"/>
    </location>
</feature>
<dbReference type="Gene3D" id="3.40.630.40">
    <property type="entry name" value="Zn-dependent exopeptidases"/>
    <property type="match status" value="1"/>
</dbReference>
<keyword evidence="1 4" id="KW-0378">Hydrolase</keyword>
<dbReference type="Proteomes" id="UP001519272">
    <property type="component" value="Unassembled WGS sequence"/>
</dbReference>
<evidence type="ECO:0000259" key="3">
    <source>
        <dbReference type="SMART" id="SM00646"/>
    </source>
</evidence>
<dbReference type="GO" id="GO:0008745">
    <property type="term" value="F:N-acetylmuramoyl-L-alanine amidase activity"/>
    <property type="evidence" value="ECO:0007669"/>
    <property type="project" value="UniProtKB-EC"/>
</dbReference>
<dbReference type="CDD" id="cd02696">
    <property type="entry name" value="MurNAc-LAA"/>
    <property type="match status" value="1"/>
</dbReference>
<dbReference type="PANTHER" id="PTHR30404:SF0">
    <property type="entry name" value="N-ACETYLMURAMOYL-L-ALANINE AMIDASE AMIC"/>
    <property type="match status" value="1"/>
</dbReference>
<dbReference type="SUPFAM" id="SSF53187">
    <property type="entry name" value="Zn-dependent exopeptidases"/>
    <property type="match status" value="1"/>
</dbReference>
<evidence type="ECO:0000313" key="4">
    <source>
        <dbReference type="EMBL" id="MBP1907262.1"/>
    </source>
</evidence>
<evidence type="ECO:0000256" key="1">
    <source>
        <dbReference type="ARBA" id="ARBA00022801"/>
    </source>
</evidence>
<feature type="signal peptide" evidence="2">
    <location>
        <begin position="1"/>
        <end position="24"/>
    </location>
</feature>
<dbReference type="RefSeq" id="WP_210090846.1">
    <property type="nucleotide sequence ID" value="NZ_JAGGKG010000024.1"/>
</dbReference>
<dbReference type="EC" id="3.5.1.28" evidence="4"/>